<keyword evidence="9" id="KW-1185">Reference proteome</keyword>
<dbReference type="PANTHER" id="PTHR31872:SF4">
    <property type="entry name" value="TRANSMEMBRANE PROTEIN 179"/>
    <property type="match status" value="1"/>
</dbReference>
<dbReference type="InterPro" id="IPR029673">
    <property type="entry name" value="TMEM179"/>
</dbReference>
<dbReference type="STRING" id="6832.A0A553PMG6"/>
<keyword evidence="3 7" id="KW-1133">Transmembrane helix</keyword>
<feature type="transmembrane region" description="Helical" evidence="7">
    <location>
        <begin position="100"/>
        <end position="124"/>
    </location>
</feature>
<feature type="transmembrane region" description="Helical" evidence="7">
    <location>
        <begin position="69"/>
        <end position="88"/>
    </location>
</feature>
<dbReference type="EMBL" id="VCGU01000003">
    <property type="protein sequence ID" value="TRY78884.1"/>
    <property type="molecule type" value="Genomic_DNA"/>
</dbReference>
<protein>
    <recommendedName>
        <fullName evidence="10">Transmembrane protein 179</fullName>
    </recommendedName>
</protein>
<dbReference type="Proteomes" id="UP000318571">
    <property type="component" value="Chromosome 11"/>
</dbReference>
<evidence type="ECO:0000256" key="7">
    <source>
        <dbReference type="SAM" id="Phobius"/>
    </source>
</evidence>
<organism evidence="8 9">
    <name type="scientific">Tigriopus californicus</name>
    <name type="common">Marine copepod</name>
    <dbReference type="NCBI Taxonomy" id="6832"/>
    <lineage>
        <taxon>Eukaryota</taxon>
        <taxon>Metazoa</taxon>
        <taxon>Ecdysozoa</taxon>
        <taxon>Arthropoda</taxon>
        <taxon>Crustacea</taxon>
        <taxon>Multicrustacea</taxon>
        <taxon>Hexanauplia</taxon>
        <taxon>Copepoda</taxon>
        <taxon>Harpacticoida</taxon>
        <taxon>Harpacticidae</taxon>
        <taxon>Tigriopus</taxon>
    </lineage>
</organism>
<comment type="subcellular location">
    <subcellularLocation>
        <location evidence="1">Membrane</location>
        <topology evidence="1">Multi-pass membrane protein</topology>
    </subcellularLocation>
</comment>
<evidence type="ECO:0000313" key="8">
    <source>
        <dbReference type="EMBL" id="TRY78884.1"/>
    </source>
</evidence>
<feature type="compositionally biased region" description="Low complexity" evidence="6">
    <location>
        <begin position="273"/>
        <end position="289"/>
    </location>
</feature>
<gene>
    <name evidence="8" type="ORF">TCAL_04224</name>
</gene>
<comment type="similarity">
    <text evidence="5">Belongs to the TMEM179 family.</text>
</comment>
<name>A0A553PMG6_TIGCA</name>
<feature type="compositionally biased region" description="Pro residues" evidence="6">
    <location>
        <begin position="243"/>
        <end position="253"/>
    </location>
</feature>
<evidence type="ECO:0000313" key="9">
    <source>
        <dbReference type="Proteomes" id="UP000318571"/>
    </source>
</evidence>
<keyword evidence="2 7" id="KW-0812">Transmembrane</keyword>
<dbReference type="OMA" id="QNENMTM"/>
<evidence type="ECO:0000256" key="4">
    <source>
        <dbReference type="ARBA" id="ARBA00023136"/>
    </source>
</evidence>
<dbReference type="InterPro" id="IPR059010">
    <property type="entry name" value="TMEM179-179B"/>
</dbReference>
<dbReference type="PANTHER" id="PTHR31872">
    <property type="entry name" value="TRANSMEMBRANE PROTEIN 179"/>
    <property type="match status" value="1"/>
</dbReference>
<evidence type="ECO:0008006" key="10">
    <source>
        <dbReference type="Google" id="ProtNLM"/>
    </source>
</evidence>
<dbReference type="OrthoDB" id="6423876at2759"/>
<evidence type="ECO:0000256" key="2">
    <source>
        <dbReference type="ARBA" id="ARBA00022692"/>
    </source>
</evidence>
<sequence length="313" mass="34409">MPNYSSQVILCIQGVSYLCGLILSLCVCVPMAIHQEHFKGHCLLFSTGRWQEADGQFKVDWASQAYCNFTIFVAVVQFVLSLCQFVRICKYFKRGTDASFLGAFVDVICGVLITVVTLIAALFVTCGFKVWCGEMTRRFQTCQDATANDIDKADGIDTSGFYNQMFTAQFGIWMSFTAYCNALVFSMVKLCRYHHEENLRVSMAKERKRLINEDIVTEVPVMARDETQASASRRRRRGDRSSGPPPSTAPIMPPALQSEDPDQILSVEGIDNPGAPGAARPTPPTAGHAIPASPMDTPPSPTGGGNQIRLSPE</sequence>
<reference evidence="8 9" key="1">
    <citation type="journal article" date="2018" name="Nat. Ecol. Evol.">
        <title>Genomic signatures of mitonuclear coevolution across populations of Tigriopus californicus.</title>
        <authorList>
            <person name="Barreto F.S."/>
            <person name="Watson E.T."/>
            <person name="Lima T.G."/>
            <person name="Willett C.S."/>
            <person name="Edmands S."/>
            <person name="Li W."/>
            <person name="Burton R.S."/>
        </authorList>
    </citation>
    <scope>NUCLEOTIDE SEQUENCE [LARGE SCALE GENOMIC DNA]</scope>
    <source>
        <strain evidence="8 9">San Diego</strain>
    </source>
</reference>
<evidence type="ECO:0000256" key="3">
    <source>
        <dbReference type="ARBA" id="ARBA00022989"/>
    </source>
</evidence>
<evidence type="ECO:0000256" key="5">
    <source>
        <dbReference type="ARBA" id="ARBA00093776"/>
    </source>
</evidence>
<evidence type="ECO:0000256" key="6">
    <source>
        <dbReference type="SAM" id="MobiDB-lite"/>
    </source>
</evidence>
<accession>A0A553PMG6</accession>
<feature type="region of interest" description="Disordered" evidence="6">
    <location>
        <begin position="222"/>
        <end position="313"/>
    </location>
</feature>
<dbReference type="Pfam" id="PF26158">
    <property type="entry name" value="Claudin_TMEM179-179B"/>
    <property type="match status" value="1"/>
</dbReference>
<keyword evidence="4 7" id="KW-0472">Membrane</keyword>
<evidence type="ECO:0000256" key="1">
    <source>
        <dbReference type="ARBA" id="ARBA00004141"/>
    </source>
</evidence>
<feature type="transmembrane region" description="Helical" evidence="7">
    <location>
        <begin position="170"/>
        <end position="190"/>
    </location>
</feature>
<dbReference type="AlphaFoldDB" id="A0A553PMG6"/>
<feature type="transmembrane region" description="Helical" evidence="7">
    <location>
        <begin position="7"/>
        <end position="33"/>
    </location>
</feature>
<proteinExistence type="inferred from homology"/>
<comment type="caution">
    <text evidence="8">The sequence shown here is derived from an EMBL/GenBank/DDBJ whole genome shotgun (WGS) entry which is preliminary data.</text>
</comment>